<evidence type="ECO:0000313" key="6">
    <source>
        <dbReference type="EMBL" id="KAK5527772.1"/>
    </source>
</evidence>
<evidence type="ECO:0000256" key="4">
    <source>
        <dbReference type="ARBA" id="ARBA00023136"/>
    </source>
</evidence>
<keyword evidence="7" id="KW-1185">Reference proteome</keyword>
<dbReference type="AlphaFoldDB" id="A0AAV9PV81"/>
<dbReference type="GO" id="GO:0005351">
    <property type="term" value="F:carbohydrate:proton symporter activity"/>
    <property type="evidence" value="ECO:0007669"/>
    <property type="project" value="TreeGrafter"/>
</dbReference>
<gene>
    <name evidence="6" type="ORF">LTR25_010903</name>
</gene>
<dbReference type="InterPro" id="IPR036259">
    <property type="entry name" value="MFS_trans_sf"/>
</dbReference>
<evidence type="ECO:0000256" key="1">
    <source>
        <dbReference type="ARBA" id="ARBA00004141"/>
    </source>
</evidence>
<dbReference type="InterPro" id="IPR005828">
    <property type="entry name" value="MFS_sugar_transport-like"/>
</dbReference>
<accession>A0AAV9PV81</accession>
<evidence type="ECO:0008006" key="8">
    <source>
        <dbReference type="Google" id="ProtNLM"/>
    </source>
</evidence>
<keyword evidence="2 5" id="KW-0812">Transmembrane</keyword>
<proteinExistence type="predicted"/>
<organism evidence="6 7">
    <name type="scientific">Vermiconidia calcicola</name>
    <dbReference type="NCBI Taxonomy" id="1690605"/>
    <lineage>
        <taxon>Eukaryota</taxon>
        <taxon>Fungi</taxon>
        <taxon>Dikarya</taxon>
        <taxon>Ascomycota</taxon>
        <taxon>Pezizomycotina</taxon>
        <taxon>Dothideomycetes</taxon>
        <taxon>Dothideomycetidae</taxon>
        <taxon>Mycosphaerellales</taxon>
        <taxon>Extremaceae</taxon>
        <taxon>Vermiconidia</taxon>
    </lineage>
</organism>
<keyword evidence="4 5" id="KW-0472">Membrane</keyword>
<dbReference type="SUPFAM" id="SSF103473">
    <property type="entry name" value="MFS general substrate transporter"/>
    <property type="match status" value="1"/>
</dbReference>
<dbReference type="Pfam" id="PF00083">
    <property type="entry name" value="Sugar_tr"/>
    <property type="match status" value="1"/>
</dbReference>
<dbReference type="Gene3D" id="1.20.1250.20">
    <property type="entry name" value="MFS general substrate transporter like domains"/>
    <property type="match status" value="1"/>
</dbReference>
<dbReference type="InterPro" id="IPR050360">
    <property type="entry name" value="MFS_Sugar_Transporters"/>
</dbReference>
<dbReference type="PANTHER" id="PTHR48022:SF11">
    <property type="entry name" value="MONOSACCHARIDE TRANSPORTER (HXT8), PUTATIVE (AFU_ORTHOLOGUE AFUA_2G08120)-RELATED"/>
    <property type="match status" value="1"/>
</dbReference>
<evidence type="ECO:0000256" key="2">
    <source>
        <dbReference type="ARBA" id="ARBA00022692"/>
    </source>
</evidence>
<comment type="caution">
    <text evidence="6">The sequence shown here is derived from an EMBL/GenBank/DDBJ whole genome shotgun (WGS) entry which is preliminary data.</text>
</comment>
<evidence type="ECO:0000256" key="3">
    <source>
        <dbReference type="ARBA" id="ARBA00022989"/>
    </source>
</evidence>
<evidence type="ECO:0000313" key="7">
    <source>
        <dbReference type="Proteomes" id="UP001345827"/>
    </source>
</evidence>
<evidence type="ECO:0000256" key="5">
    <source>
        <dbReference type="SAM" id="Phobius"/>
    </source>
</evidence>
<reference evidence="6 7" key="1">
    <citation type="submission" date="2023-06" db="EMBL/GenBank/DDBJ databases">
        <title>Black Yeasts Isolated from many extreme environments.</title>
        <authorList>
            <person name="Coleine C."/>
            <person name="Stajich J.E."/>
            <person name="Selbmann L."/>
        </authorList>
    </citation>
    <scope>NUCLEOTIDE SEQUENCE [LARGE SCALE GENOMIC DNA]</scope>
    <source>
        <strain evidence="6 7">CCFEE 5887</strain>
    </source>
</reference>
<feature type="transmembrane region" description="Helical" evidence="5">
    <location>
        <begin position="76"/>
        <end position="96"/>
    </location>
</feature>
<dbReference type="GO" id="GO:0016020">
    <property type="term" value="C:membrane"/>
    <property type="evidence" value="ECO:0007669"/>
    <property type="project" value="UniProtKB-SubCell"/>
</dbReference>
<dbReference type="Proteomes" id="UP001345827">
    <property type="component" value="Unassembled WGS sequence"/>
</dbReference>
<sequence>MALHQIYARLGFDTNLQLIYASAWLTLAWGCGCLALIFVELMPRPKFIAIGLLGCMAFLILEAALVANFAGSTNTAALKAAVAMFFLYVVFYEICLDGTQFVYVGEMFPTHIRAKGMSLGCCAIALMNVMWLQVTPIAFQ</sequence>
<keyword evidence="3 5" id="KW-1133">Transmembrane helix</keyword>
<protein>
    <recommendedName>
        <fullName evidence="8">Major facilitator superfamily (MFS) profile domain-containing protein</fullName>
    </recommendedName>
</protein>
<feature type="transmembrane region" description="Helical" evidence="5">
    <location>
        <begin position="117"/>
        <end position="139"/>
    </location>
</feature>
<name>A0AAV9PV81_9PEZI</name>
<feature type="transmembrane region" description="Helical" evidence="5">
    <location>
        <begin position="48"/>
        <end position="70"/>
    </location>
</feature>
<dbReference type="PANTHER" id="PTHR48022">
    <property type="entry name" value="PLASTIDIC GLUCOSE TRANSPORTER 4"/>
    <property type="match status" value="1"/>
</dbReference>
<feature type="transmembrane region" description="Helical" evidence="5">
    <location>
        <begin position="18"/>
        <end position="41"/>
    </location>
</feature>
<dbReference type="EMBL" id="JAXLQG010000033">
    <property type="protein sequence ID" value="KAK5527772.1"/>
    <property type="molecule type" value="Genomic_DNA"/>
</dbReference>
<comment type="subcellular location">
    <subcellularLocation>
        <location evidence="1">Membrane</location>
        <topology evidence="1">Multi-pass membrane protein</topology>
    </subcellularLocation>
</comment>